<dbReference type="eggNOG" id="ENOG502THWI">
    <property type="taxonomic scope" value="Eukaryota"/>
</dbReference>
<evidence type="ECO:0000313" key="2">
    <source>
        <dbReference type="WBParaSite" id="Csp11.Scaffold630.g21271.t1"/>
    </source>
</evidence>
<dbReference type="AlphaFoldDB" id="A0A1I7V0T8"/>
<organism evidence="1 2">
    <name type="scientific">Caenorhabditis tropicalis</name>
    <dbReference type="NCBI Taxonomy" id="1561998"/>
    <lineage>
        <taxon>Eukaryota</taxon>
        <taxon>Metazoa</taxon>
        <taxon>Ecdysozoa</taxon>
        <taxon>Nematoda</taxon>
        <taxon>Chromadorea</taxon>
        <taxon>Rhabditida</taxon>
        <taxon>Rhabditina</taxon>
        <taxon>Rhabditomorpha</taxon>
        <taxon>Rhabditoidea</taxon>
        <taxon>Rhabditidae</taxon>
        <taxon>Peloderinae</taxon>
        <taxon>Caenorhabditis</taxon>
    </lineage>
</organism>
<name>A0A1I7V0T8_9PELO</name>
<protein>
    <submittedName>
        <fullName evidence="2">Uncharacterized protein</fullName>
    </submittedName>
</protein>
<keyword evidence="1" id="KW-1185">Reference proteome</keyword>
<dbReference type="WBParaSite" id="Csp11.Scaffold630.g21271.t1">
    <property type="protein sequence ID" value="Csp11.Scaffold630.g21271.t1"/>
    <property type="gene ID" value="Csp11.Scaffold630.g21271"/>
</dbReference>
<reference evidence="2" key="1">
    <citation type="submission" date="2016-11" db="UniProtKB">
        <authorList>
            <consortium name="WormBaseParasite"/>
        </authorList>
    </citation>
    <scope>IDENTIFICATION</scope>
</reference>
<proteinExistence type="predicted"/>
<accession>A0A1I7V0T8</accession>
<evidence type="ECO:0000313" key="1">
    <source>
        <dbReference type="Proteomes" id="UP000095282"/>
    </source>
</evidence>
<dbReference type="Proteomes" id="UP000095282">
    <property type="component" value="Unplaced"/>
</dbReference>
<sequence length="212" mass="24073">MDSLDSAIRGLLLKGRHVNRMMDNEKAISEAKKREEVEQLKKQLVSVTMDSTMMNSEAPPPQRTIYNKQLKAAESIDFDIPSLTYETSDNGDDESIRYTSTSLTIPTKTCPTECSKRTTTISSSEFSQQTFKKVRRTGGTLVLENQYIVDRDGSSESLPMRIYIKQRREDGSLDLFLVFYDETGQQVMDVALRCVNKTIRDVEFCGNEAKLD</sequence>